<comment type="caution">
    <text evidence="2">The sequence shown here is derived from an EMBL/GenBank/DDBJ whole genome shotgun (WGS) entry which is preliminary data.</text>
</comment>
<organism evidence="2 3">
    <name type="scientific">Armillaria borealis</name>
    <dbReference type="NCBI Taxonomy" id="47425"/>
    <lineage>
        <taxon>Eukaryota</taxon>
        <taxon>Fungi</taxon>
        <taxon>Dikarya</taxon>
        <taxon>Basidiomycota</taxon>
        <taxon>Agaricomycotina</taxon>
        <taxon>Agaricomycetes</taxon>
        <taxon>Agaricomycetidae</taxon>
        <taxon>Agaricales</taxon>
        <taxon>Marasmiineae</taxon>
        <taxon>Physalacriaceae</taxon>
        <taxon>Armillaria</taxon>
    </lineage>
</organism>
<protein>
    <submittedName>
        <fullName evidence="2">Uncharacterized protein</fullName>
    </submittedName>
</protein>
<dbReference type="Proteomes" id="UP001175226">
    <property type="component" value="Unassembled WGS sequence"/>
</dbReference>
<evidence type="ECO:0000313" key="2">
    <source>
        <dbReference type="EMBL" id="KAK0430981.1"/>
    </source>
</evidence>
<dbReference type="EMBL" id="JAUEPT010000127">
    <property type="protein sequence ID" value="KAK0430981.1"/>
    <property type="molecule type" value="Genomic_DNA"/>
</dbReference>
<keyword evidence="3" id="KW-1185">Reference proteome</keyword>
<accession>A0AA39MDN3</accession>
<evidence type="ECO:0000313" key="3">
    <source>
        <dbReference type="Proteomes" id="UP001175226"/>
    </source>
</evidence>
<feature type="region of interest" description="Disordered" evidence="1">
    <location>
        <begin position="60"/>
        <end position="88"/>
    </location>
</feature>
<reference evidence="2" key="1">
    <citation type="submission" date="2023-06" db="EMBL/GenBank/DDBJ databases">
        <authorList>
            <consortium name="Lawrence Berkeley National Laboratory"/>
            <person name="Ahrendt S."/>
            <person name="Sahu N."/>
            <person name="Indic B."/>
            <person name="Wong-Bajracharya J."/>
            <person name="Merenyi Z."/>
            <person name="Ke H.-M."/>
            <person name="Monk M."/>
            <person name="Kocsube S."/>
            <person name="Drula E."/>
            <person name="Lipzen A."/>
            <person name="Balint B."/>
            <person name="Henrissat B."/>
            <person name="Andreopoulos B."/>
            <person name="Martin F.M."/>
            <person name="Harder C.B."/>
            <person name="Rigling D."/>
            <person name="Ford K.L."/>
            <person name="Foster G.D."/>
            <person name="Pangilinan J."/>
            <person name="Papanicolaou A."/>
            <person name="Barry K."/>
            <person name="LaButti K."/>
            <person name="Viragh M."/>
            <person name="Koriabine M."/>
            <person name="Yan M."/>
            <person name="Riley R."/>
            <person name="Champramary S."/>
            <person name="Plett K.L."/>
            <person name="Tsai I.J."/>
            <person name="Slot J."/>
            <person name="Sipos G."/>
            <person name="Plett J."/>
            <person name="Nagy L.G."/>
            <person name="Grigoriev I.V."/>
        </authorList>
    </citation>
    <scope>NUCLEOTIDE SEQUENCE</scope>
    <source>
        <strain evidence="2">FPL87.14</strain>
    </source>
</reference>
<evidence type="ECO:0000256" key="1">
    <source>
        <dbReference type="SAM" id="MobiDB-lite"/>
    </source>
</evidence>
<gene>
    <name evidence="2" type="ORF">EV421DRAFT_1743549</name>
</gene>
<proteinExistence type="predicted"/>
<dbReference type="AlphaFoldDB" id="A0AA39MDN3"/>
<name>A0AA39MDN3_9AGAR</name>
<feature type="compositionally biased region" description="Basic and acidic residues" evidence="1">
    <location>
        <begin position="68"/>
        <end position="84"/>
    </location>
</feature>
<feature type="region of interest" description="Disordered" evidence="1">
    <location>
        <begin position="1"/>
        <end position="41"/>
    </location>
</feature>
<sequence length="325" mass="35353">MHPVAPKALDSDPPTPPAMCARNASHDSVPTMHHPQHPHQGKSLWGTGFACENDHCHGSISMQIQPSRNDDDGLDKDSDEREWGDSPVVQSYADRLQTPSLCIFHSLSRGTQLRGLYLPSSPSSPPTRSASRRLSLSPRITPYSPAAFVATSPHPFSTTGNAVLKSPLLDWPLIAVKQPSTSLGHLFGAPPAGYHPRFSRNVTQRGISMVAWPSCSNPGDVKIFFPFTRRRTCNPDNRVGIYDACTVDPNTLVLRQAQKNLLEMTENDIEEVSEWGKYIMKKKTYGGTGTKKGITYRGNHANLIVFGGGKTSGGNGDGDIKGGQK</sequence>